<name>A0ACC0CUC7_9PEZI</name>
<keyword evidence="2" id="KW-1185">Reference proteome</keyword>
<organism evidence="1 2">
    <name type="scientific">Hypoxylon rubiginosum</name>
    <dbReference type="NCBI Taxonomy" id="110542"/>
    <lineage>
        <taxon>Eukaryota</taxon>
        <taxon>Fungi</taxon>
        <taxon>Dikarya</taxon>
        <taxon>Ascomycota</taxon>
        <taxon>Pezizomycotina</taxon>
        <taxon>Sordariomycetes</taxon>
        <taxon>Xylariomycetidae</taxon>
        <taxon>Xylariales</taxon>
        <taxon>Hypoxylaceae</taxon>
        <taxon>Hypoxylon</taxon>
    </lineage>
</organism>
<proteinExistence type="predicted"/>
<gene>
    <name evidence="1" type="ORF">F4821DRAFT_280520</name>
</gene>
<sequence>MASESILAGLPLELWLQVIADDALSNRDLKALRLTYKDWVPHINRHLFRRIVISRLKEDMDKFEQISTTPHLAKHVQQLVWHELHLEKWTNPDEWGDYQFRVMDSLMHRAVYDTTLFWFPKLPRLPASDRFDGTLQRGRPGIINLFRGRFAAALDRMPELSTFISCSMPPERTFYFEGYPLRADLFSINMYPDWLDNNGGFALFMLPILIRNPLKIKSLHLATEITDGLYLNEARLNAFSSLTSIDLRISNISEGDLDYFSMCLLEAKELKDLSLCFERTDPGTGEQFLDNILLFETWSHLTSLQLGGTRFSSERLGRFCRRHEQLRHLSFVMCCVTFEDLLQLTGLQLDSITIRSDDDEYSRFISQERILAFVNGESFDTIADSEEGFANYQITDEIRTEVSIYDHHNCGTAAYFDSKLEQFNEAYSSFDLMEIDLDSEEDDMEFKDSQEKTYWAWGKRGDGTCYWRVDKAELADAETTFWKFTKWNGFAEAYGEDPLDYFSEWDSDAGDVATPTPYCMELHEFSFTDNLGHQVPMRGACRYNRYDNPWLAAFEPSETEEFAPSPLRYGRSYQRLQY</sequence>
<evidence type="ECO:0000313" key="2">
    <source>
        <dbReference type="Proteomes" id="UP001497680"/>
    </source>
</evidence>
<evidence type="ECO:0000313" key="1">
    <source>
        <dbReference type="EMBL" id="KAI6083885.1"/>
    </source>
</evidence>
<protein>
    <submittedName>
        <fullName evidence="1">Uncharacterized protein</fullName>
    </submittedName>
</protein>
<dbReference type="EMBL" id="MU394345">
    <property type="protein sequence ID" value="KAI6083885.1"/>
    <property type="molecule type" value="Genomic_DNA"/>
</dbReference>
<accession>A0ACC0CUC7</accession>
<dbReference type="Proteomes" id="UP001497680">
    <property type="component" value="Unassembled WGS sequence"/>
</dbReference>
<reference evidence="1 2" key="1">
    <citation type="journal article" date="2022" name="New Phytol.">
        <title>Ecological generalism drives hyperdiversity of secondary metabolite gene clusters in xylarialean endophytes.</title>
        <authorList>
            <person name="Franco M.E.E."/>
            <person name="Wisecaver J.H."/>
            <person name="Arnold A.E."/>
            <person name="Ju Y.M."/>
            <person name="Slot J.C."/>
            <person name="Ahrendt S."/>
            <person name="Moore L.P."/>
            <person name="Eastman K.E."/>
            <person name="Scott K."/>
            <person name="Konkel Z."/>
            <person name="Mondo S.J."/>
            <person name="Kuo A."/>
            <person name="Hayes R.D."/>
            <person name="Haridas S."/>
            <person name="Andreopoulos B."/>
            <person name="Riley R."/>
            <person name="LaButti K."/>
            <person name="Pangilinan J."/>
            <person name="Lipzen A."/>
            <person name="Amirebrahimi M."/>
            <person name="Yan J."/>
            <person name="Adam C."/>
            <person name="Keymanesh K."/>
            <person name="Ng V."/>
            <person name="Louie K."/>
            <person name="Northen T."/>
            <person name="Drula E."/>
            <person name="Henrissat B."/>
            <person name="Hsieh H.M."/>
            <person name="Youens-Clark K."/>
            <person name="Lutzoni F."/>
            <person name="Miadlikowska J."/>
            <person name="Eastwood D.C."/>
            <person name="Hamelin R.C."/>
            <person name="Grigoriev I.V."/>
            <person name="U'Ren J.M."/>
        </authorList>
    </citation>
    <scope>NUCLEOTIDE SEQUENCE [LARGE SCALE GENOMIC DNA]</scope>
    <source>
        <strain evidence="1 2">ER1909</strain>
    </source>
</reference>
<comment type="caution">
    <text evidence="1">The sequence shown here is derived from an EMBL/GenBank/DDBJ whole genome shotgun (WGS) entry which is preliminary data.</text>
</comment>